<sequence>MYTTFWLAVGLSVFQVILGLVFLIWFVITLLVPVKSASGQQRLSWPPNTSGGTPRTVVEALGEPRGAASHATRARQAYSMSPRTHSASLSSLRSRSRCSCHPKVGWLCLAGIFLALLSAGLTLSLVIVVNYVKYLDTSFIPEFTNVFIEAHVDFNSQTSDSPKHSLVCWNIVQSHYRCCGLTNYTDWFSGSSNLTSPGQTQLLLPDSCYCKSECDYHKVKPIGDGTHLVYTVGCNPRVHEAFHFKLHSSLLYFALTLGLLLTAFLVDLVYTLYTAYVTLSLTHRVRGADDVSAAVFDLQPLPSSSSLEPTSHSANVSIVNGNTGREF</sequence>
<evidence type="ECO:0000256" key="5">
    <source>
        <dbReference type="SAM" id="MobiDB-lite"/>
    </source>
</evidence>
<feature type="transmembrane region" description="Helical" evidence="6">
    <location>
        <begin position="104"/>
        <end position="129"/>
    </location>
</feature>
<evidence type="ECO:0000313" key="8">
    <source>
        <dbReference type="Proteomes" id="UP000272942"/>
    </source>
</evidence>
<dbReference type="Gene3D" id="1.10.1450.10">
    <property type="entry name" value="Tetraspanin"/>
    <property type="match status" value="1"/>
</dbReference>
<comment type="subcellular location">
    <subcellularLocation>
        <location evidence="1">Membrane</location>
        <topology evidence="1">Multi-pass membrane protein</topology>
    </subcellularLocation>
</comment>
<dbReference type="Proteomes" id="UP000272942">
    <property type="component" value="Unassembled WGS sequence"/>
</dbReference>
<accession>A0A183A585</accession>
<dbReference type="SUPFAM" id="SSF48652">
    <property type="entry name" value="Tetraspanin"/>
    <property type="match status" value="1"/>
</dbReference>
<gene>
    <name evidence="7" type="ORF">ECPE_LOCUS2120</name>
</gene>
<feature type="compositionally biased region" description="Low complexity" evidence="5">
    <location>
        <begin position="303"/>
        <end position="313"/>
    </location>
</feature>
<keyword evidence="4 6" id="KW-0472">Membrane</keyword>
<feature type="transmembrane region" description="Helical" evidence="6">
    <location>
        <begin position="250"/>
        <end position="276"/>
    </location>
</feature>
<dbReference type="GO" id="GO:0016020">
    <property type="term" value="C:membrane"/>
    <property type="evidence" value="ECO:0007669"/>
    <property type="project" value="UniProtKB-SubCell"/>
</dbReference>
<dbReference type="WBParaSite" id="ECPE_0000212001-mRNA-1">
    <property type="protein sequence ID" value="ECPE_0000212001-mRNA-1"/>
    <property type="gene ID" value="ECPE_0000212001"/>
</dbReference>
<evidence type="ECO:0000256" key="2">
    <source>
        <dbReference type="ARBA" id="ARBA00022692"/>
    </source>
</evidence>
<organism evidence="9">
    <name type="scientific">Echinostoma caproni</name>
    <dbReference type="NCBI Taxonomy" id="27848"/>
    <lineage>
        <taxon>Eukaryota</taxon>
        <taxon>Metazoa</taxon>
        <taxon>Spiralia</taxon>
        <taxon>Lophotrochozoa</taxon>
        <taxon>Platyhelminthes</taxon>
        <taxon>Trematoda</taxon>
        <taxon>Digenea</taxon>
        <taxon>Plagiorchiida</taxon>
        <taxon>Echinostomata</taxon>
        <taxon>Echinostomatoidea</taxon>
        <taxon>Echinostomatidae</taxon>
        <taxon>Echinostoma</taxon>
    </lineage>
</organism>
<dbReference type="OrthoDB" id="9972904at2759"/>
<evidence type="ECO:0000256" key="6">
    <source>
        <dbReference type="SAM" id="Phobius"/>
    </source>
</evidence>
<reference evidence="7 8" key="2">
    <citation type="submission" date="2018-11" db="EMBL/GenBank/DDBJ databases">
        <authorList>
            <consortium name="Pathogen Informatics"/>
        </authorList>
    </citation>
    <scope>NUCLEOTIDE SEQUENCE [LARGE SCALE GENOMIC DNA]</scope>
    <source>
        <strain evidence="7 8">Egypt</strain>
    </source>
</reference>
<dbReference type="Pfam" id="PF00335">
    <property type="entry name" value="Tetraspanin"/>
    <property type="match status" value="1"/>
</dbReference>
<reference evidence="9" key="1">
    <citation type="submission" date="2016-06" db="UniProtKB">
        <authorList>
            <consortium name="WormBaseParasite"/>
        </authorList>
    </citation>
    <scope>IDENTIFICATION</scope>
</reference>
<dbReference type="InterPro" id="IPR018499">
    <property type="entry name" value="Tetraspanin/Peripherin"/>
</dbReference>
<dbReference type="AlphaFoldDB" id="A0A183A585"/>
<feature type="transmembrane region" description="Helical" evidence="6">
    <location>
        <begin position="6"/>
        <end position="32"/>
    </location>
</feature>
<dbReference type="CDD" id="cd03127">
    <property type="entry name" value="tetraspanin_LEL"/>
    <property type="match status" value="1"/>
</dbReference>
<keyword evidence="8" id="KW-1185">Reference proteome</keyword>
<dbReference type="EMBL" id="UZAN01039422">
    <property type="protein sequence ID" value="VDP65462.1"/>
    <property type="molecule type" value="Genomic_DNA"/>
</dbReference>
<evidence type="ECO:0000313" key="7">
    <source>
        <dbReference type="EMBL" id="VDP65462.1"/>
    </source>
</evidence>
<protein>
    <submittedName>
        <fullName evidence="9">Tetraspanin</fullName>
    </submittedName>
</protein>
<name>A0A183A585_9TREM</name>
<keyword evidence="3 6" id="KW-1133">Transmembrane helix</keyword>
<keyword evidence="2 6" id="KW-0812">Transmembrane</keyword>
<evidence type="ECO:0000256" key="4">
    <source>
        <dbReference type="ARBA" id="ARBA00023136"/>
    </source>
</evidence>
<feature type="compositionally biased region" description="Polar residues" evidence="5">
    <location>
        <begin position="314"/>
        <end position="327"/>
    </location>
</feature>
<evidence type="ECO:0000313" key="9">
    <source>
        <dbReference type="WBParaSite" id="ECPE_0000212001-mRNA-1"/>
    </source>
</evidence>
<evidence type="ECO:0000256" key="1">
    <source>
        <dbReference type="ARBA" id="ARBA00004141"/>
    </source>
</evidence>
<proteinExistence type="predicted"/>
<dbReference type="InterPro" id="IPR008952">
    <property type="entry name" value="Tetraspanin_EC2_sf"/>
</dbReference>
<feature type="region of interest" description="Disordered" evidence="5">
    <location>
        <begin position="303"/>
        <end position="327"/>
    </location>
</feature>
<evidence type="ECO:0000256" key="3">
    <source>
        <dbReference type="ARBA" id="ARBA00022989"/>
    </source>
</evidence>